<protein>
    <recommendedName>
        <fullName evidence="1">STAS domain-containing protein</fullName>
    </recommendedName>
</protein>
<dbReference type="AlphaFoldDB" id="A0A4Q2SDX0"/>
<reference evidence="2 3" key="1">
    <citation type="submission" date="2019-01" db="EMBL/GenBank/DDBJ databases">
        <title>Novel species of Nocardioides.</title>
        <authorList>
            <person name="Liu Q."/>
            <person name="Xin Y.-H."/>
        </authorList>
    </citation>
    <scope>NUCLEOTIDE SEQUENCE [LARGE SCALE GENOMIC DNA]</scope>
    <source>
        <strain evidence="2 3">CGMCC 4.6875</strain>
    </source>
</reference>
<accession>A0A4Q2SDX0</accession>
<name>A0A4Q2SDX0_9ACTN</name>
<evidence type="ECO:0000313" key="2">
    <source>
        <dbReference type="EMBL" id="RYC03193.1"/>
    </source>
</evidence>
<dbReference type="Gene3D" id="3.30.750.24">
    <property type="entry name" value="STAS domain"/>
    <property type="match status" value="1"/>
</dbReference>
<proteinExistence type="predicted"/>
<dbReference type="Proteomes" id="UP000293291">
    <property type="component" value="Unassembled WGS sequence"/>
</dbReference>
<keyword evidence="3" id="KW-1185">Reference proteome</keyword>
<gene>
    <name evidence="2" type="ORF">EUA07_06450</name>
</gene>
<dbReference type="OrthoDB" id="116243at2"/>
<dbReference type="InterPro" id="IPR058548">
    <property type="entry name" value="MlaB-like_STAS"/>
</dbReference>
<dbReference type="InterPro" id="IPR036513">
    <property type="entry name" value="STAS_dom_sf"/>
</dbReference>
<feature type="domain" description="STAS" evidence="1">
    <location>
        <begin position="201"/>
        <end position="287"/>
    </location>
</feature>
<dbReference type="EMBL" id="SDWU01000006">
    <property type="protein sequence ID" value="RYC03193.1"/>
    <property type="molecule type" value="Genomic_DNA"/>
</dbReference>
<dbReference type="InterPro" id="IPR002645">
    <property type="entry name" value="STAS_dom"/>
</dbReference>
<dbReference type="SUPFAM" id="SSF52091">
    <property type="entry name" value="SpoIIaa-like"/>
    <property type="match status" value="1"/>
</dbReference>
<dbReference type="Pfam" id="PF14417">
    <property type="entry name" value="MEDS"/>
    <property type="match status" value="1"/>
</dbReference>
<organism evidence="2 3">
    <name type="scientific">Nocardioides ganghwensis</name>
    <dbReference type="NCBI Taxonomy" id="252230"/>
    <lineage>
        <taxon>Bacteria</taxon>
        <taxon>Bacillati</taxon>
        <taxon>Actinomycetota</taxon>
        <taxon>Actinomycetes</taxon>
        <taxon>Propionibacteriales</taxon>
        <taxon>Nocardioidaceae</taxon>
        <taxon>Nocardioides</taxon>
    </lineage>
</organism>
<dbReference type="PROSITE" id="PS50801">
    <property type="entry name" value="STAS"/>
    <property type="match status" value="1"/>
</dbReference>
<evidence type="ECO:0000313" key="3">
    <source>
        <dbReference type="Proteomes" id="UP000293291"/>
    </source>
</evidence>
<dbReference type="RefSeq" id="WP_129454184.1">
    <property type="nucleotide sequence ID" value="NZ_JACXYX010000009.1"/>
</dbReference>
<dbReference type="InterPro" id="IPR025847">
    <property type="entry name" value="MEDS_domain"/>
</dbReference>
<comment type="caution">
    <text evidence="2">The sequence shown here is derived from an EMBL/GenBank/DDBJ whole genome shotgun (WGS) entry which is preliminary data.</text>
</comment>
<evidence type="ECO:0000259" key="1">
    <source>
        <dbReference type="PROSITE" id="PS50801"/>
    </source>
</evidence>
<sequence>MILGTHRAPSDLGSMEPGTHLCALEQGSARLDRVAATFVAQGLAAGDQVLYIASEQEVGELLRVLPGNLDARQAVGTGQLMTSSFGDAYGSSRPEDLATVADGFRAAAGLARKRGFPGLRVAARMDPLADLLGSFDEVVEWERMAGGLQRELEVSSVCLYDAGALVEGQGAALASEHDGLAPDLDVPPIATFLAVDEPWGLRVTGEVDVSNRDLLHRMVQSRAAVVPRLRLDLAGLTFADVGTVARLRSIAAALPDSGYLVLAQVPAVVRRILDATGLGHDRLRLEP</sequence>
<dbReference type="CDD" id="cd07043">
    <property type="entry name" value="STAS_anti-anti-sigma_factors"/>
    <property type="match status" value="1"/>
</dbReference>
<dbReference type="Pfam" id="PF13466">
    <property type="entry name" value="STAS_2"/>
    <property type="match status" value="1"/>
</dbReference>